<evidence type="ECO:0000256" key="4">
    <source>
        <dbReference type="ARBA" id="ARBA00023157"/>
    </source>
</evidence>
<dbReference type="CDD" id="cd03419">
    <property type="entry name" value="GRX_GRXh_1_2_like"/>
    <property type="match status" value="1"/>
</dbReference>
<comment type="caution">
    <text evidence="9">The sequence shown here is derived from an EMBL/GenBank/DDBJ whole genome shotgun (WGS) entry which is preliminary data.</text>
</comment>
<keyword evidence="3" id="KW-0249">Electron transport</keyword>
<dbReference type="PANTHER" id="PTHR45694:SF18">
    <property type="entry name" value="GLUTAREDOXIN-1-RELATED"/>
    <property type="match status" value="1"/>
</dbReference>
<sequence length="121" mass="13254">MSMFKRLSGFFTGPSPEEISAAKTKAEALIKENGVVVFSKSYCPYCASTKRSLNKLGANYVLLELNEIDDGRALQSALQELTYQTTVPNIFIQQKHIGGNSELQDIKDELPQLLRGAGALS</sequence>
<dbReference type="InterPro" id="IPR002109">
    <property type="entry name" value="Glutaredoxin"/>
</dbReference>
<dbReference type="GO" id="GO:0015038">
    <property type="term" value="F:glutathione disulfide oxidoreductase activity"/>
    <property type="evidence" value="ECO:0007669"/>
    <property type="project" value="TreeGrafter"/>
</dbReference>
<dbReference type="SUPFAM" id="SSF52833">
    <property type="entry name" value="Thioredoxin-like"/>
    <property type="match status" value="1"/>
</dbReference>
<dbReference type="GO" id="GO:0005634">
    <property type="term" value="C:nucleus"/>
    <property type="evidence" value="ECO:0007669"/>
    <property type="project" value="TreeGrafter"/>
</dbReference>
<evidence type="ECO:0000313" key="10">
    <source>
        <dbReference type="Proteomes" id="UP000191285"/>
    </source>
</evidence>
<dbReference type="InterPro" id="IPR011899">
    <property type="entry name" value="Glutaredoxin_euk/vir"/>
</dbReference>
<evidence type="ECO:0000256" key="7">
    <source>
        <dbReference type="ARBA" id="ARBA00047960"/>
    </source>
</evidence>
<dbReference type="PANTHER" id="PTHR45694">
    <property type="entry name" value="GLUTAREDOXIN 2"/>
    <property type="match status" value="1"/>
</dbReference>
<evidence type="ECO:0000256" key="3">
    <source>
        <dbReference type="ARBA" id="ARBA00022982"/>
    </source>
</evidence>
<dbReference type="GO" id="GO:0004602">
    <property type="term" value="F:glutathione peroxidase activity"/>
    <property type="evidence" value="ECO:0007669"/>
    <property type="project" value="UniProtKB-EC"/>
</dbReference>
<keyword evidence="2" id="KW-0813">Transport</keyword>
<comment type="catalytic activity">
    <reaction evidence="7">
        <text>RX + glutathione = an S-substituted glutathione + a halide anion + H(+)</text>
        <dbReference type="Rhea" id="RHEA:16437"/>
        <dbReference type="ChEBI" id="CHEBI:15378"/>
        <dbReference type="ChEBI" id="CHEBI:16042"/>
        <dbReference type="ChEBI" id="CHEBI:17792"/>
        <dbReference type="ChEBI" id="CHEBI:57925"/>
        <dbReference type="ChEBI" id="CHEBI:90779"/>
        <dbReference type="EC" id="2.5.1.18"/>
    </reaction>
</comment>
<evidence type="ECO:0000256" key="5">
    <source>
        <dbReference type="ARBA" id="ARBA00023284"/>
    </source>
</evidence>
<comment type="catalytic activity">
    <reaction evidence="6">
        <text>1-chloro-2,4-dinitrobenzene + glutathione = 2,4-dinitrophenyl-S-glutathione + chloride + H(+)</text>
        <dbReference type="Rhea" id="RHEA:51220"/>
        <dbReference type="ChEBI" id="CHEBI:15378"/>
        <dbReference type="ChEBI" id="CHEBI:17996"/>
        <dbReference type="ChEBI" id="CHEBI:34718"/>
        <dbReference type="ChEBI" id="CHEBI:57925"/>
        <dbReference type="ChEBI" id="CHEBI:133977"/>
        <dbReference type="EC" id="2.5.1.18"/>
    </reaction>
</comment>
<dbReference type="FunFam" id="3.40.30.10:FF:000026">
    <property type="entry name" value="Glutaredoxin 2"/>
    <property type="match status" value="1"/>
</dbReference>
<dbReference type="GO" id="GO:0034599">
    <property type="term" value="P:cellular response to oxidative stress"/>
    <property type="evidence" value="ECO:0007669"/>
    <property type="project" value="TreeGrafter"/>
</dbReference>
<dbReference type="Gene3D" id="3.40.30.10">
    <property type="entry name" value="Glutaredoxin"/>
    <property type="match status" value="1"/>
</dbReference>
<protein>
    <recommendedName>
        <fullName evidence="8">Glutaredoxin domain-containing protein</fullName>
    </recommendedName>
</protein>
<dbReference type="PROSITE" id="PS00195">
    <property type="entry name" value="GLUTAREDOXIN_1"/>
    <property type="match status" value="1"/>
</dbReference>
<dbReference type="Proteomes" id="UP000191285">
    <property type="component" value="Unassembled WGS sequence"/>
</dbReference>
<evidence type="ECO:0000256" key="6">
    <source>
        <dbReference type="ARBA" id="ARBA00035808"/>
    </source>
</evidence>
<dbReference type="OrthoDB" id="418495at2759"/>
<evidence type="ECO:0000256" key="1">
    <source>
        <dbReference type="ARBA" id="ARBA00000217"/>
    </source>
</evidence>
<dbReference type="EMBL" id="MLKD01000027">
    <property type="protein sequence ID" value="OQE15655.1"/>
    <property type="molecule type" value="Genomic_DNA"/>
</dbReference>
<dbReference type="AlphaFoldDB" id="A0A1V6SNL8"/>
<keyword evidence="10" id="KW-1185">Reference proteome</keyword>
<evidence type="ECO:0000259" key="8">
    <source>
        <dbReference type="Pfam" id="PF00462"/>
    </source>
</evidence>
<gene>
    <name evidence="9" type="ORF">PENSTE_c027G05751</name>
</gene>
<dbReference type="Pfam" id="PF00462">
    <property type="entry name" value="Glutaredoxin"/>
    <property type="match status" value="1"/>
</dbReference>
<dbReference type="PRINTS" id="PR00160">
    <property type="entry name" value="GLUTAREDOXIN"/>
</dbReference>
<organism evidence="9 10">
    <name type="scientific">Penicillium steckii</name>
    <dbReference type="NCBI Taxonomy" id="303698"/>
    <lineage>
        <taxon>Eukaryota</taxon>
        <taxon>Fungi</taxon>
        <taxon>Dikarya</taxon>
        <taxon>Ascomycota</taxon>
        <taxon>Pezizomycotina</taxon>
        <taxon>Eurotiomycetes</taxon>
        <taxon>Eurotiomycetidae</taxon>
        <taxon>Eurotiales</taxon>
        <taxon>Aspergillaceae</taxon>
        <taxon>Penicillium</taxon>
    </lineage>
</organism>
<accession>A0A1V6SNL8</accession>
<evidence type="ECO:0000313" key="9">
    <source>
        <dbReference type="EMBL" id="OQE15655.1"/>
    </source>
</evidence>
<dbReference type="InterPro" id="IPR036249">
    <property type="entry name" value="Thioredoxin-like_sf"/>
</dbReference>
<evidence type="ECO:0000256" key="2">
    <source>
        <dbReference type="ARBA" id="ARBA00022448"/>
    </source>
</evidence>
<dbReference type="GO" id="GO:0004364">
    <property type="term" value="F:glutathione transferase activity"/>
    <property type="evidence" value="ECO:0007669"/>
    <property type="project" value="UniProtKB-EC"/>
</dbReference>
<keyword evidence="5" id="KW-0676">Redox-active center</keyword>
<reference evidence="10" key="1">
    <citation type="journal article" date="2017" name="Nat. Microbiol.">
        <title>Global analysis of biosynthetic gene clusters reveals vast potential of secondary metabolite production in Penicillium species.</title>
        <authorList>
            <person name="Nielsen J.C."/>
            <person name="Grijseels S."/>
            <person name="Prigent S."/>
            <person name="Ji B."/>
            <person name="Dainat J."/>
            <person name="Nielsen K.F."/>
            <person name="Frisvad J.C."/>
            <person name="Workman M."/>
            <person name="Nielsen J."/>
        </authorList>
    </citation>
    <scope>NUCLEOTIDE SEQUENCE [LARGE SCALE GENOMIC DNA]</scope>
    <source>
        <strain evidence="10">IBT 24891</strain>
    </source>
</reference>
<dbReference type="InterPro" id="IPR011767">
    <property type="entry name" value="GLR_AS"/>
</dbReference>
<proteinExistence type="predicted"/>
<comment type="catalytic activity">
    <reaction evidence="1">
        <text>2 glutathione + H2O2 = glutathione disulfide + 2 H2O</text>
        <dbReference type="Rhea" id="RHEA:16833"/>
        <dbReference type="ChEBI" id="CHEBI:15377"/>
        <dbReference type="ChEBI" id="CHEBI:16240"/>
        <dbReference type="ChEBI" id="CHEBI:57925"/>
        <dbReference type="ChEBI" id="CHEBI:58297"/>
        <dbReference type="EC" id="1.11.1.9"/>
    </reaction>
</comment>
<dbReference type="NCBIfam" id="TIGR02180">
    <property type="entry name" value="GRX_euk"/>
    <property type="match status" value="1"/>
</dbReference>
<dbReference type="GO" id="GO:0005737">
    <property type="term" value="C:cytoplasm"/>
    <property type="evidence" value="ECO:0007669"/>
    <property type="project" value="TreeGrafter"/>
</dbReference>
<name>A0A1V6SNL8_9EURO</name>
<dbReference type="PROSITE" id="PS51354">
    <property type="entry name" value="GLUTAREDOXIN_2"/>
    <property type="match status" value="1"/>
</dbReference>
<keyword evidence="4" id="KW-1015">Disulfide bond</keyword>
<feature type="domain" description="Glutaredoxin" evidence="8">
    <location>
        <begin position="35"/>
        <end position="97"/>
    </location>
</feature>
<dbReference type="STRING" id="303698.A0A1V6SNL8"/>
<dbReference type="InterPro" id="IPR014025">
    <property type="entry name" value="Glutaredoxin_subgr"/>
</dbReference>